<organism evidence="1 2">
    <name type="scientific">Syntrophus aciditrophicus (strain SB)</name>
    <dbReference type="NCBI Taxonomy" id="56780"/>
    <lineage>
        <taxon>Bacteria</taxon>
        <taxon>Pseudomonadati</taxon>
        <taxon>Thermodesulfobacteriota</taxon>
        <taxon>Syntrophia</taxon>
        <taxon>Syntrophales</taxon>
        <taxon>Syntrophaceae</taxon>
        <taxon>Syntrophus</taxon>
    </lineage>
</organism>
<dbReference type="InParanoid" id="Q2LRU5"/>
<accession>Q2LRU5</accession>
<sequence length="92" mass="10393">MKKEILTEKLNPPKGGFEENLFRSEVKVVIFSSVRHKRRKGDSNPGDVFRINQIVCPLAANIGNYRGPAVAELPWSFTEKSIHIICPEQDLS</sequence>
<dbReference type="EMBL" id="CP000252">
    <property type="protein sequence ID" value="ABC76806.1"/>
    <property type="molecule type" value="Genomic_DNA"/>
</dbReference>
<gene>
    <name evidence="1" type="ORF">SYN_02731</name>
</gene>
<evidence type="ECO:0000313" key="2">
    <source>
        <dbReference type="Proteomes" id="UP000001933"/>
    </source>
</evidence>
<dbReference type="KEGG" id="sat:SYN_02731"/>
<name>Q2LRU5_SYNAS</name>
<dbReference type="Proteomes" id="UP000001933">
    <property type="component" value="Chromosome"/>
</dbReference>
<dbReference type="AlphaFoldDB" id="Q2LRU5"/>
<reference evidence="1 2" key="1">
    <citation type="journal article" date="2007" name="Proc. Natl. Acad. Sci. U.S.A.">
        <title>The genome of Syntrophus aciditrophicus: life at the thermodynamic limit of microbial growth.</title>
        <authorList>
            <person name="McInerney M.J."/>
            <person name="Rohlin L."/>
            <person name="Mouttaki H."/>
            <person name="Kim U."/>
            <person name="Krupp R.S."/>
            <person name="Rios-Hernandez L."/>
            <person name="Sieber J."/>
            <person name="Struchtemeyer C.G."/>
            <person name="Bhattacharyya A."/>
            <person name="Campbell J.W."/>
            <person name="Gunsalus R.P."/>
        </authorList>
    </citation>
    <scope>NUCLEOTIDE SEQUENCE [LARGE SCALE GENOMIC DNA]</scope>
    <source>
        <strain evidence="1 2">SB</strain>
    </source>
</reference>
<evidence type="ECO:0000313" key="1">
    <source>
        <dbReference type="EMBL" id="ABC76806.1"/>
    </source>
</evidence>
<proteinExistence type="predicted"/>
<keyword evidence="2" id="KW-1185">Reference proteome</keyword>
<protein>
    <submittedName>
        <fullName evidence="1">Hypothetical cytosolic protein</fullName>
    </submittedName>
</protein>
<dbReference type="HOGENOM" id="CLU_2412091_0_0_7"/>